<proteinExistence type="predicted"/>
<accession>A0A0M3J3H7</accession>
<name>A0A0M3J3H7_ANISI</name>
<evidence type="ECO:0000256" key="1">
    <source>
        <dbReference type="SAM" id="MobiDB-lite"/>
    </source>
</evidence>
<protein>
    <submittedName>
        <fullName evidence="2">MAP7 domain-containing protein 2</fullName>
    </submittedName>
</protein>
<evidence type="ECO:0000313" key="2">
    <source>
        <dbReference type="WBParaSite" id="ASIM_0000209001-mRNA-1"/>
    </source>
</evidence>
<dbReference type="AlphaFoldDB" id="A0A0M3J3H7"/>
<dbReference type="WBParaSite" id="ASIM_0000209001-mRNA-1">
    <property type="protein sequence ID" value="ASIM_0000209001-mRNA-1"/>
    <property type="gene ID" value="ASIM_0000209001"/>
</dbReference>
<sequence>LEQQQRQLDRMHQEREAHRLQQQEEMLRQKAQEEMQRRIQYQKEQQLKLQREAQERMLLEQQRLKEEQRKQEEAERQAEEARKREEERRELEKVLAIREEQRRKQKEALETHTAMKEKADSIPINIHLAGCHTLTKLVNHLPFPTPFVPHSNQLKVNVHPDYNSQLENTDMQMAVFLANALAECDVNDVSLKHKEGETNEIDTTSEPALVRNILAHNQRAFDVEPVIGSVNEEPLIPMEILSSHLKEEDAAERHHEGEASTSSQEGNCSRMETGANIDSVKNEGGVNDENINNSNSNMDNNSNSNSILNDQEQTAQLRKQIVSLGKQPKAQQGRKKKDMV</sequence>
<feature type="region of interest" description="Disordered" evidence="1">
    <location>
        <begin position="1"/>
        <end position="20"/>
    </location>
</feature>
<organism evidence="2">
    <name type="scientific">Anisakis simplex</name>
    <name type="common">Herring worm</name>
    <dbReference type="NCBI Taxonomy" id="6269"/>
    <lineage>
        <taxon>Eukaryota</taxon>
        <taxon>Metazoa</taxon>
        <taxon>Ecdysozoa</taxon>
        <taxon>Nematoda</taxon>
        <taxon>Chromadorea</taxon>
        <taxon>Rhabditida</taxon>
        <taxon>Spirurina</taxon>
        <taxon>Ascaridomorpha</taxon>
        <taxon>Ascaridoidea</taxon>
        <taxon>Anisakidae</taxon>
        <taxon>Anisakis</taxon>
        <taxon>Anisakis simplex complex</taxon>
    </lineage>
</organism>
<feature type="region of interest" description="Disordered" evidence="1">
    <location>
        <begin position="64"/>
        <end position="87"/>
    </location>
</feature>
<feature type="compositionally biased region" description="Low complexity" evidence="1">
    <location>
        <begin position="287"/>
        <end position="310"/>
    </location>
</feature>
<feature type="compositionally biased region" description="Basic and acidic residues" evidence="1">
    <location>
        <begin position="7"/>
        <end position="20"/>
    </location>
</feature>
<reference evidence="2" key="1">
    <citation type="submission" date="2017-02" db="UniProtKB">
        <authorList>
            <consortium name="WormBaseParasite"/>
        </authorList>
    </citation>
    <scope>IDENTIFICATION</scope>
</reference>
<feature type="region of interest" description="Disordered" evidence="1">
    <location>
        <begin position="247"/>
        <end position="340"/>
    </location>
</feature>
<feature type="compositionally biased region" description="Basic and acidic residues" evidence="1">
    <location>
        <begin position="247"/>
        <end position="258"/>
    </location>
</feature>